<evidence type="ECO:0008006" key="3">
    <source>
        <dbReference type="Google" id="ProtNLM"/>
    </source>
</evidence>
<evidence type="ECO:0000313" key="2">
    <source>
        <dbReference type="Proteomes" id="UP001630127"/>
    </source>
</evidence>
<gene>
    <name evidence="1" type="ORF">ACH5RR_039447</name>
</gene>
<accession>A0ABD2XYB4</accession>
<organism evidence="1 2">
    <name type="scientific">Cinchona calisaya</name>
    <dbReference type="NCBI Taxonomy" id="153742"/>
    <lineage>
        <taxon>Eukaryota</taxon>
        <taxon>Viridiplantae</taxon>
        <taxon>Streptophyta</taxon>
        <taxon>Embryophyta</taxon>
        <taxon>Tracheophyta</taxon>
        <taxon>Spermatophyta</taxon>
        <taxon>Magnoliopsida</taxon>
        <taxon>eudicotyledons</taxon>
        <taxon>Gunneridae</taxon>
        <taxon>Pentapetalae</taxon>
        <taxon>asterids</taxon>
        <taxon>lamiids</taxon>
        <taxon>Gentianales</taxon>
        <taxon>Rubiaceae</taxon>
        <taxon>Cinchonoideae</taxon>
        <taxon>Cinchoneae</taxon>
        <taxon>Cinchona</taxon>
    </lineage>
</organism>
<evidence type="ECO:0000313" key="1">
    <source>
        <dbReference type="EMBL" id="KAL3500354.1"/>
    </source>
</evidence>
<dbReference type="Proteomes" id="UP001630127">
    <property type="component" value="Unassembled WGS sequence"/>
</dbReference>
<protein>
    <recommendedName>
        <fullName evidence="3">RNase H type-1 domain-containing protein</fullName>
    </recommendedName>
</protein>
<dbReference type="EMBL" id="JBJUIK010000016">
    <property type="protein sequence ID" value="KAL3500354.1"/>
    <property type="molecule type" value="Genomic_DNA"/>
</dbReference>
<comment type="caution">
    <text evidence="1">The sequence shown here is derived from an EMBL/GenBank/DDBJ whole genome shotgun (WGS) entry which is preliminary data.</text>
</comment>
<name>A0ABD2XYB4_9GENT</name>
<dbReference type="AlphaFoldDB" id="A0ABD2XYB4"/>
<proteinExistence type="predicted"/>
<sequence length="110" mass="12322">MEMLTMFQEASSLLRSIHLASIFAPNLWQPPAQGCLKINFNAPFFKEMGCCGLGVVVRDHYGRFSARVAEKITGDAKGVVAASNFDEEDVFIMGNIVEDTKKWFGFHLYI</sequence>
<reference evidence="1 2" key="1">
    <citation type="submission" date="2024-11" db="EMBL/GenBank/DDBJ databases">
        <title>A near-complete genome assembly of Cinchona calisaya.</title>
        <authorList>
            <person name="Lian D.C."/>
            <person name="Zhao X.W."/>
            <person name="Wei L."/>
        </authorList>
    </citation>
    <scope>NUCLEOTIDE SEQUENCE [LARGE SCALE GENOMIC DNA]</scope>
    <source>
        <tissue evidence="1">Nenye</tissue>
    </source>
</reference>
<keyword evidence="2" id="KW-1185">Reference proteome</keyword>